<dbReference type="InterPro" id="IPR005273">
    <property type="entry name" value="Ura-DNA_glyco_family4"/>
</dbReference>
<evidence type="ECO:0000256" key="5">
    <source>
        <dbReference type="ARBA" id="ARBA00022763"/>
    </source>
</evidence>
<keyword evidence="6" id="KW-0378">Hydrolase</keyword>
<dbReference type="Gene3D" id="3.40.470.10">
    <property type="entry name" value="Uracil-DNA glycosylase-like domain"/>
    <property type="match status" value="1"/>
</dbReference>
<evidence type="ECO:0000256" key="2">
    <source>
        <dbReference type="ARBA" id="ARBA00019403"/>
    </source>
</evidence>
<dbReference type="GO" id="GO:0051539">
    <property type="term" value="F:4 iron, 4 sulfur cluster binding"/>
    <property type="evidence" value="ECO:0007669"/>
    <property type="project" value="UniProtKB-KW"/>
</dbReference>
<protein>
    <recommendedName>
        <fullName evidence="2">Type-4 uracil-DNA glycosylase</fullName>
    </recommendedName>
</protein>
<keyword evidence="7" id="KW-0408">Iron</keyword>
<dbReference type="PANTHER" id="PTHR33693">
    <property type="entry name" value="TYPE-5 URACIL-DNA GLYCOSYLASE"/>
    <property type="match status" value="1"/>
</dbReference>
<comment type="similarity">
    <text evidence="1">Belongs to the uracil-DNA glycosylase (UDG) superfamily. Type 4 (UDGa) family.</text>
</comment>
<sequence>EQPGEQEDLVGRPFVGPSGQLFNRAVAELGWSREHFFVTNAVKHFKFELRGKRRIHKTPGQREAAACLHWLESEIAQVRPRAFIALGATAARALVGRPVAVMAERGHWLEGPEGRRVLITLHPSALLRGDPAEREEAWRAWLDDLSQASDIAGLEAAR</sequence>
<evidence type="ECO:0000256" key="1">
    <source>
        <dbReference type="ARBA" id="ARBA00006521"/>
    </source>
</evidence>
<evidence type="ECO:0000256" key="6">
    <source>
        <dbReference type="ARBA" id="ARBA00022801"/>
    </source>
</evidence>
<keyword evidence="9" id="KW-0234">DNA repair</keyword>
<dbReference type="Proteomes" id="UP000249135">
    <property type="component" value="Unassembled WGS sequence"/>
</dbReference>
<dbReference type="SMART" id="SM00987">
    <property type="entry name" value="UreE_C"/>
    <property type="match status" value="1"/>
</dbReference>
<evidence type="ECO:0000313" key="11">
    <source>
        <dbReference type="EMBL" id="PZQ73889.1"/>
    </source>
</evidence>
<organism evidence="11 12">
    <name type="scientific">Variovorax paradoxus</name>
    <dbReference type="NCBI Taxonomy" id="34073"/>
    <lineage>
        <taxon>Bacteria</taxon>
        <taxon>Pseudomonadati</taxon>
        <taxon>Pseudomonadota</taxon>
        <taxon>Betaproteobacteria</taxon>
        <taxon>Burkholderiales</taxon>
        <taxon>Comamonadaceae</taxon>
        <taxon>Variovorax</taxon>
    </lineage>
</organism>
<dbReference type="Pfam" id="PF03167">
    <property type="entry name" value="UDG"/>
    <property type="match status" value="1"/>
</dbReference>
<comment type="caution">
    <text evidence="11">The sequence shown here is derived from an EMBL/GenBank/DDBJ whole genome shotgun (WGS) entry which is preliminary data.</text>
</comment>
<evidence type="ECO:0000256" key="9">
    <source>
        <dbReference type="ARBA" id="ARBA00023204"/>
    </source>
</evidence>
<evidence type="ECO:0000256" key="8">
    <source>
        <dbReference type="ARBA" id="ARBA00023014"/>
    </source>
</evidence>
<dbReference type="GO" id="GO:0046872">
    <property type="term" value="F:metal ion binding"/>
    <property type="evidence" value="ECO:0007669"/>
    <property type="project" value="UniProtKB-KW"/>
</dbReference>
<dbReference type="CDD" id="cd10030">
    <property type="entry name" value="UDG-F4_TTUDGA_SPO1dp_like"/>
    <property type="match status" value="1"/>
</dbReference>
<reference evidence="11 12" key="1">
    <citation type="submission" date="2017-08" db="EMBL/GenBank/DDBJ databases">
        <title>Infants hospitalized years apart are colonized by the same room-sourced microbial strains.</title>
        <authorList>
            <person name="Brooks B."/>
            <person name="Olm M.R."/>
            <person name="Firek B.A."/>
            <person name="Baker R."/>
            <person name="Thomas B.C."/>
            <person name="Morowitz M.J."/>
            <person name="Banfield J.F."/>
        </authorList>
    </citation>
    <scope>NUCLEOTIDE SEQUENCE [LARGE SCALE GENOMIC DNA]</scope>
    <source>
        <strain evidence="11">S2_005_003_R2_41</strain>
    </source>
</reference>
<dbReference type="GO" id="GO:0097506">
    <property type="term" value="F:deaminated base DNA N-glycosylase activity"/>
    <property type="evidence" value="ECO:0007669"/>
    <property type="project" value="UniProtKB-ARBA"/>
</dbReference>
<feature type="non-terminal residue" evidence="11">
    <location>
        <position position="1"/>
    </location>
</feature>
<dbReference type="InterPro" id="IPR005122">
    <property type="entry name" value="Uracil-DNA_glycosylase-like"/>
</dbReference>
<dbReference type="EMBL" id="QFPP01000160">
    <property type="protein sequence ID" value="PZQ73889.1"/>
    <property type="molecule type" value="Genomic_DNA"/>
</dbReference>
<keyword evidence="8" id="KW-0411">Iron-sulfur</keyword>
<gene>
    <name evidence="11" type="ORF">DI563_13725</name>
</gene>
<dbReference type="PANTHER" id="PTHR33693:SF9">
    <property type="entry name" value="TYPE-4 URACIL-DNA GLYCOSYLASE"/>
    <property type="match status" value="1"/>
</dbReference>
<evidence type="ECO:0000256" key="4">
    <source>
        <dbReference type="ARBA" id="ARBA00022723"/>
    </source>
</evidence>
<keyword evidence="4" id="KW-0479">Metal-binding</keyword>
<dbReference type="NCBIfam" id="TIGR03914">
    <property type="entry name" value="UDG_fam_dom"/>
    <property type="match status" value="1"/>
</dbReference>
<feature type="domain" description="Uracil-DNA glycosylase-like" evidence="10">
    <location>
        <begin position="1"/>
        <end position="142"/>
    </location>
</feature>
<name>A0A2W5QBD1_VARPD</name>
<dbReference type="InterPro" id="IPR036895">
    <property type="entry name" value="Uracil-DNA_glycosylase-like_sf"/>
</dbReference>
<evidence type="ECO:0000256" key="3">
    <source>
        <dbReference type="ARBA" id="ARBA00022485"/>
    </source>
</evidence>
<proteinExistence type="inferred from homology"/>
<dbReference type="SUPFAM" id="SSF52141">
    <property type="entry name" value="Uracil-DNA glycosylase-like"/>
    <property type="match status" value="1"/>
</dbReference>
<evidence type="ECO:0000256" key="7">
    <source>
        <dbReference type="ARBA" id="ARBA00023004"/>
    </source>
</evidence>
<keyword evidence="3" id="KW-0004">4Fe-4S</keyword>
<accession>A0A2W5QBD1</accession>
<evidence type="ECO:0000259" key="10">
    <source>
        <dbReference type="SMART" id="SM00986"/>
    </source>
</evidence>
<dbReference type="SMART" id="SM00986">
    <property type="entry name" value="UDG"/>
    <property type="match status" value="1"/>
</dbReference>
<dbReference type="InterPro" id="IPR051536">
    <property type="entry name" value="UDG_Type-4/5"/>
</dbReference>
<keyword evidence="5" id="KW-0227">DNA damage</keyword>
<evidence type="ECO:0000313" key="12">
    <source>
        <dbReference type="Proteomes" id="UP000249135"/>
    </source>
</evidence>
<dbReference type="AlphaFoldDB" id="A0A2W5QBD1"/>
<dbReference type="GO" id="GO:0006281">
    <property type="term" value="P:DNA repair"/>
    <property type="evidence" value="ECO:0007669"/>
    <property type="project" value="UniProtKB-KW"/>
</dbReference>